<protein>
    <submittedName>
        <fullName evidence="1">Uncharacterized protein</fullName>
    </submittedName>
</protein>
<accession>A0A370HVJ5</accession>
<comment type="caution">
    <text evidence="1">The sequence shown here is derived from an EMBL/GenBank/DDBJ whole genome shotgun (WGS) entry which is preliminary data.</text>
</comment>
<proteinExistence type="predicted"/>
<dbReference type="Proteomes" id="UP000254925">
    <property type="component" value="Unassembled WGS sequence"/>
</dbReference>
<dbReference type="AlphaFoldDB" id="A0A370HVJ5"/>
<keyword evidence="2" id="KW-1185">Reference proteome</keyword>
<dbReference type="EMBL" id="QQBB01000001">
    <property type="protein sequence ID" value="RDI62435.1"/>
    <property type="molecule type" value="Genomic_DNA"/>
</dbReference>
<gene>
    <name evidence="1" type="ORF">DES45_101705</name>
</gene>
<evidence type="ECO:0000313" key="2">
    <source>
        <dbReference type="Proteomes" id="UP000254925"/>
    </source>
</evidence>
<organism evidence="1 2">
    <name type="scientific">Microvirga subterranea</name>
    <dbReference type="NCBI Taxonomy" id="186651"/>
    <lineage>
        <taxon>Bacteria</taxon>
        <taxon>Pseudomonadati</taxon>
        <taxon>Pseudomonadota</taxon>
        <taxon>Alphaproteobacteria</taxon>
        <taxon>Hyphomicrobiales</taxon>
        <taxon>Methylobacteriaceae</taxon>
        <taxon>Microvirga</taxon>
    </lineage>
</organism>
<sequence>MRAGVFDSSDQLFSDSGLKFHPHAHTRAWESGEKTPENGSFLAQREAIAAAAPAMTVPVVRLRIRMAFGLVKSRLARAASPI</sequence>
<evidence type="ECO:0000313" key="1">
    <source>
        <dbReference type="EMBL" id="RDI62435.1"/>
    </source>
</evidence>
<name>A0A370HVJ5_9HYPH</name>
<reference evidence="1 2" key="1">
    <citation type="submission" date="2018-07" db="EMBL/GenBank/DDBJ databases">
        <title>Genomic Encyclopedia of Type Strains, Phase IV (KMG-IV): sequencing the most valuable type-strain genomes for metagenomic binning, comparative biology and taxonomic classification.</title>
        <authorList>
            <person name="Goeker M."/>
        </authorList>
    </citation>
    <scope>NUCLEOTIDE SEQUENCE [LARGE SCALE GENOMIC DNA]</scope>
    <source>
        <strain evidence="1 2">DSM 14364</strain>
    </source>
</reference>